<reference evidence="2 3" key="1">
    <citation type="journal article" date="2012" name="Science">
        <title>The Paleozoic origin of enzymatic lignin decomposition reconstructed from 31 fungal genomes.</title>
        <authorList>
            <person name="Floudas D."/>
            <person name="Binder M."/>
            <person name="Riley R."/>
            <person name="Barry K."/>
            <person name="Blanchette R.A."/>
            <person name="Henrissat B."/>
            <person name="Martinez A.T."/>
            <person name="Otillar R."/>
            <person name="Spatafora J.W."/>
            <person name="Yadav J.S."/>
            <person name="Aerts A."/>
            <person name="Benoit I."/>
            <person name="Boyd A."/>
            <person name="Carlson A."/>
            <person name="Copeland A."/>
            <person name="Coutinho P.M."/>
            <person name="de Vries R.P."/>
            <person name="Ferreira P."/>
            <person name="Findley K."/>
            <person name="Foster B."/>
            <person name="Gaskell J."/>
            <person name="Glotzer D."/>
            <person name="Gorecki P."/>
            <person name="Heitman J."/>
            <person name="Hesse C."/>
            <person name="Hori C."/>
            <person name="Igarashi K."/>
            <person name="Jurgens J.A."/>
            <person name="Kallen N."/>
            <person name="Kersten P."/>
            <person name="Kohler A."/>
            <person name="Kuees U."/>
            <person name="Kumar T.K.A."/>
            <person name="Kuo A."/>
            <person name="LaButti K."/>
            <person name="Larrondo L.F."/>
            <person name="Lindquist E."/>
            <person name="Ling A."/>
            <person name="Lombard V."/>
            <person name="Lucas S."/>
            <person name="Lundell T."/>
            <person name="Martin R."/>
            <person name="McLaughlin D.J."/>
            <person name="Morgenstern I."/>
            <person name="Morin E."/>
            <person name="Murat C."/>
            <person name="Nagy L.G."/>
            <person name="Nolan M."/>
            <person name="Ohm R.A."/>
            <person name="Patyshakuliyeva A."/>
            <person name="Rokas A."/>
            <person name="Ruiz-Duenas F.J."/>
            <person name="Sabat G."/>
            <person name="Salamov A."/>
            <person name="Samejima M."/>
            <person name="Schmutz J."/>
            <person name="Slot J.C."/>
            <person name="St John F."/>
            <person name="Stenlid J."/>
            <person name="Sun H."/>
            <person name="Sun S."/>
            <person name="Syed K."/>
            <person name="Tsang A."/>
            <person name="Wiebenga A."/>
            <person name="Young D."/>
            <person name="Pisabarro A."/>
            <person name="Eastwood D.C."/>
            <person name="Martin F."/>
            <person name="Cullen D."/>
            <person name="Grigoriev I.V."/>
            <person name="Hibbett D.S."/>
        </authorList>
    </citation>
    <scope>NUCLEOTIDE SEQUENCE</scope>
    <source>
        <strain evidence="3">FP-58527</strain>
        <strain evidence="2">FP-58527 SS1</strain>
    </source>
</reference>
<evidence type="ECO:0000313" key="1">
    <source>
        <dbReference type="EMBL" id="EPS99356.1"/>
    </source>
</evidence>
<proteinExistence type="predicted"/>
<keyword evidence="3" id="KW-1185">Reference proteome</keyword>
<dbReference type="Proteomes" id="UP000015241">
    <property type="component" value="Unassembled WGS sequence"/>
</dbReference>
<evidence type="ECO:0000313" key="2">
    <source>
        <dbReference type="EMBL" id="EPS99383.1"/>
    </source>
</evidence>
<dbReference type="AlphaFoldDB" id="S8E7Q6"/>
<dbReference type="EMBL" id="KE504157">
    <property type="protein sequence ID" value="EPS99356.1"/>
    <property type="molecule type" value="Genomic_DNA"/>
</dbReference>
<dbReference type="HOGENOM" id="CLU_2564604_0_0_1"/>
<gene>
    <name evidence="2" type="ORF">FOMPIDRAFT_1084881</name>
    <name evidence="1" type="ORF">FOMPIDRAFT_1085705</name>
</gene>
<evidence type="ECO:0000313" key="3">
    <source>
        <dbReference type="Proteomes" id="UP000015241"/>
    </source>
</evidence>
<feature type="non-terminal residue" evidence="2">
    <location>
        <position position="1"/>
    </location>
</feature>
<reference evidence="2" key="2">
    <citation type="submission" date="2013-06" db="EMBL/GenBank/DDBJ databases">
        <authorList>
            <consortium name="DOE Joint Genome Institute"/>
            <person name="Riley R."/>
            <person name="Floudas D."/>
            <person name="Binder M."/>
            <person name="Barry K."/>
            <person name="Blanchette R.A."/>
            <person name="Henrissat B."/>
            <person name="Martinez A.T."/>
            <person name="Otillar R."/>
            <person name="Spatafora J.W."/>
            <person name="Yadav J.S."/>
            <person name="Aerts A."/>
            <person name="Benoit I."/>
            <person name="Boyd A."/>
            <person name="Carlson A."/>
            <person name="Copeland A."/>
            <person name="Coutinho P.M."/>
            <person name="De Vries R.P."/>
            <person name="Ferreira P."/>
            <person name="Findley K."/>
            <person name="Foster B."/>
            <person name="Gaskell J."/>
            <person name="Glotzer D."/>
            <person name="Gorecki P."/>
            <person name="Heitman J."/>
            <person name="Hesse C."/>
            <person name="Hori C."/>
            <person name="Igarashi K."/>
            <person name="Jurgens J.A."/>
            <person name="Kallen N."/>
            <person name="Kersten P."/>
            <person name="Kohler A."/>
            <person name="Kues U."/>
            <person name="Kumar T.K."/>
            <person name="Kuo A."/>
            <person name="LaButti K."/>
            <person name="Larrondo L.F."/>
            <person name="Lindquist E."/>
            <person name="Ling A."/>
            <person name="Lombard V."/>
            <person name="Lucas S."/>
            <person name="Lundell T."/>
            <person name="Martin R."/>
            <person name="McLaughlin D.J."/>
            <person name="Morgenstern I."/>
            <person name="Morin E."/>
            <person name="Murat C."/>
            <person name="Nagy L.G."/>
            <person name="Nolan M."/>
            <person name="Ohm R.A."/>
            <person name="Patyshakuliyeva A."/>
            <person name="Rokas A."/>
            <person name="Ruiz-Duenas F.J."/>
            <person name="Sabat G."/>
            <person name="Salamov A."/>
            <person name="Samejima M."/>
            <person name="Schmutz J."/>
            <person name="Slot J.C."/>
            <person name="St John F."/>
            <person name="Stenlid J."/>
            <person name="Sun H."/>
            <person name="Sun S."/>
            <person name="Syed K."/>
            <person name="Tsang A."/>
            <person name="Wiebenga A."/>
            <person name="Young D."/>
            <person name="Pisabarro A."/>
            <person name="Eastwood D.C."/>
            <person name="Martin F."/>
            <person name="Cullen D."/>
            <person name="Hibbett D.S."/>
            <person name="Grigoriev I.V."/>
        </authorList>
    </citation>
    <scope>NUCLEOTIDE SEQUENCE</scope>
    <source>
        <strain evidence="2">FP-58527 SS1</strain>
    </source>
</reference>
<accession>S8E7Q6</accession>
<name>S8E7Q6_FOMSC</name>
<dbReference type="OrthoDB" id="3356102at2759"/>
<sequence>KFDPYNFAAVLDHDTNVFYAVSGSYLIFLTMGAEASVNSTALAWINVELTSFGLSYKPVMALAQNRINFVDVPNLSAGDANI</sequence>
<protein>
    <submittedName>
        <fullName evidence="2">Uncharacterized protein</fullName>
    </submittedName>
</protein>
<feature type="non-terminal residue" evidence="2">
    <location>
        <position position="82"/>
    </location>
</feature>
<organism evidence="2 3">
    <name type="scientific">Fomitopsis schrenkii</name>
    <name type="common">Brown rot fungus</name>
    <dbReference type="NCBI Taxonomy" id="2126942"/>
    <lineage>
        <taxon>Eukaryota</taxon>
        <taxon>Fungi</taxon>
        <taxon>Dikarya</taxon>
        <taxon>Basidiomycota</taxon>
        <taxon>Agaricomycotina</taxon>
        <taxon>Agaricomycetes</taxon>
        <taxon>Polyporales</taxon>
        <taxon>Fomitopsis</taxon>
    </lineage>
</organism>
<dbReference type="EMBL" id="KE504157">
    <property type="protein sequence ID" value="EPS99383.1"/>
    <property type="molecule type" value="Genomic_DNA"/>
</dbReference>